<gene>
    <name evidence="1" type="ORF">VP01_5583g1</name>
</gene>
<dbReference type="STRING" id="27349.A0A0L6UJV4"/>
<dbReference type="EMBL" id="LAVV01010811">
    <property type="protein sequence ID" value="KNZ48552.1"/>
    <property type="molecule type" value="Genomic_DNA"/>
</dbReference>
<protein>
    <submittedName>
        <fullName evidence="1">Uncharacterized protein</fullName>
    </submittedName>
</protein>
<dbReference type="VEuPathDB" id="FungiDB:VP01_5583g1"/>
<feature type="non-terminal residue" evidence="1">
    <location>
        <position position="1"/>
    </location>
</feature>
<name>A0A0L6UJV4_9BASI</name>
<sequence length="59" mass="6653">WHYDSRRVNYPCEQVYLGMPATKSQLGVKSKASVPVTGLVLPTCLETMRKIYKPLNGVK</sequence>
<feature type="non-terminal residue" evidence="1">
    <location>
        <position position="59"/>
    </location>
</feature>
<reference evidence="1 2" key="1">
    <citation type="submission" date="2015-08" db="EMBL/GenBank/DDBJ databases">
        <title>Next Generation Sequencing and Analysis of the Genome of Puccinia sorghi L Schw, the Causal Agent of Maize Common Rust.</title>
        <authorList>
            <person name="Rochi L."/>
            <person name="Burguener G."/>
            <person name="Darino M."/>
            <person name="Turjanski A."/>
            <person name="Kreff E."/>
            <person name="Dieguez M.J."/>
            <person name="Sacco F."/>
        </authorList>
    </citation>
    <scope>NUCLEOTIDE SEQUENCE [LARGE SCALE GENOMIC DNA]</scope>
    <source>
        <strain evidence="1 2">RO10H11247</strain>
    </source>
</reference>
<evidence type="ECO:0000313" key="2">
    <source>
        <dbReference type="Proteomes" id="UP000037035"/>
    </source>
</evidence>
<comment type="caution">
    <text evidence="1">The sequence shown here is derived from an EMBL/GenBank/DDBJ whole genome shotgun (WGS) entry which is preliminary data.</text>
</comment>
<evidence type="ECO:0000313" key="1">
    <source>
        <dbReference type="EMBL" id="KNZ48552.1"/>
    </source>
</evidence>
<organism evidence="1 2">
    <name type="scientific">Puccinia sorghi</name>
    <dbReference type="NCBI Taxonomy" id="27349"/>
    <lineage>
        <taxon>Eukaryota</taxon>
        <taxon>Fungi</taxon>
        <taxon>Dikarya</taxon>
        <taxon>Basidiomycota</taxon>
        <taxon>Pucciniomycotina</taxon>
        <taxon>Pucciniomycetes</taxon>
        <taxon>Pucciniales</taxon>
        <taxon>Pucciniaceae</taxon>
        <taxon>Puccinia</taxon>
    </lineage>
</organism>
<keyword evidence="2" id="KW-1185">Reference proteome</keyword>
<proteinExistence type="predicted"/>
<dbReference type="AlphaFoldDB" id="A0A0L6UJV4"/>
<accession>A0A0L6UJV4</accession>
<dbReference type="Proteomes" id="UP000037035">
    <property type="component" value="Unassembled WGS sequence"/>
</dbReference>